<evidence type="ECO:0000313" key="4">
    <source>
        <dbReference type="EMBL" id="STZ08414.1"/>
    </source>
</evidence>
<organism evidence="4 5">
    <name type="scientific">Moraxella caprae</name>
    <dbReference type="NCBI Taxonomy" id="90240"/>
    <lineage>
        <taxon>Bacteria</taxon>
        <taxon>Pseudomonadati</taxon>
        <taxon>Pseudomonadota</taxon>
        <taxon>Gammaproteobacteria</taxon>
        <taxon>Moraxellales</taxon>
        <taxon>Moraxellaceae</taxon>
        <taxon>Moraxella</taxon>
    </lineage>
</organism>
<dbReference type="Pfam" id="PF01936">
    <property type="entry name" value="NYN"/>
    <property type="match status" value="1"/>
</dbReference>
<dbReference type="InterPro" id="IPR041966">
    <property type="entry name" value="LOTUS-like"/>
</dbReference>
<keyword evidence="5" id="KW-1185">Reference proteome</keyword>
<dbReference type="PANTHER" id="PTHR35811">
    <property type="entry name" value="SLR1870 PROTEIN"/>
    <property type="match status" value="1"/>
</dbReference>
<accession>A0A378QZL9</accession>
<dbReference type="CDD" id="cd11297">
    <property type="entry name" value="PIN_LabA-like_N_1"/>
    <property type="match status" value="1"/>
</dbReference>
<evidence type="ECO:0000259" key="3">
    <source>
        <dbReference type="Pfam" id="PF12872"/>
    </source>
</evidence>
<dbReference type="PANTHER" id="PTHR35811:SF1">
    <property type="entry name" value="HTH OST-TYPE DOMAIN-CONTAINING PROTEIN"/>
    <property type="match status" value="1"/>
</dbReference>
<dbReference type="RefSeq" id="WP_051225837.1">
    <property type="nucleotide sequence ID" value="NZ_UGQB01000004.1"/>
</dbReference>
<dbReference type="AlphaFoldDB" id="A0A378QZL9"/>
<dbReference type="Proteomes" id="UP000254065">
    <property type="component" value="Unassembled WGS sequence"/>
</dbReference>
<name>A0A378QZL9_9GAMM</name>
<feature type="compositionally biased region" description="Basic and acidic residues" evidence="1">
    <location>
        <begin position="168"/>
        <end position="183"/>
    </location>
</feature>
<dbReference type="Gene3D" id="3.30.420.610">
    <property type="entry name" value="LOTUS domain-like"/>
    <property type="match status" value="1"/>
</dbReference>
<gene>
    <name evidence="4" type="ORF">NCTC12877_01415</name>
</gene>
<feature type="domain" description="HTH OST-type" evidence="3">
    <location>
        <begin position="212"/>
        <end position="256"/>
    </location>
</feature>
<dbReference type="Gene3D" id="3.40.50.1010">
    <property type="entry name" value="5'-nuclease"/>
    <property type="match status" value="1"/>
</dbReference>
<dbReference type="InterPro" id="IPR025605">
    <property type="entry name" value="OST-HTH/LOTUS_dom"/>
</dbReference>
<dbReference type="EMBL" id="UGQB01000004">
    <property type="protein sequence ID" value="STZ08414.1"/>
    <property type="molecule type" value="Genomic_DNA"/>
</dbReference>
<dbReference type="Pfam" id="PF12872">
    <property type="entry name" value="OST-HTH"/>
    <property type="match status" value="1"/>
</dbReference>
<sequence length="343" mass="39348">MLKNIAILIDADNVSHQKIDWVFDKISTLGTITVKRIYGDFTKPNLSSWESAILKYAIEKKHQTSYSTGKNSSDLTLAIDAIDLWHTGRHDGFCIVSSDSDFIGLALRLRQNNIQVFGFGENKTIKEFTIACDEFFEIPSEQANDSITTKTTKKDKLNQTNTQSSTKKKVDLKSDNKTQEPSKPKINRLTSEQLKKQALLINAIKDSINKINGYSEFKKVVQYLNTKYPAIKVSDYGYAKWRSLLNQLDFFEIKTVNEVLCIRTRAPHIAPIKQSTPQIKYITKSLKHKIMLMIDKAPVKDKYGYTDLNYIEEQLKIMNINIEDYHCKDIKSFLRKVGCILKD</sequence>
<dbReference type="GO" id="GO:0004540">
    <property type="term" value="F:RNA nuclease activity"/>
    <property type="evidence" value="ECO:0007669"/>
    <property type="project" value="InterPro"/>
</dbReference>
<reference evidence="4 5" key="1">
    <citation type="submission" date="2018-06" db="EMBL/GenBank/DDBJ databases">
        <authorList>
            <consortium name="Pathogen Informatics"/>
            <person name="Doyle S."/>
        </authorList>
    </citation>
    <scope>NUCLEOTIDE SEQUENCE [LARGE SCALE GENOMIC DNA]</scope>
    <source>
        <strain evidence="4 5">NCTC12877</strain>
    </source>
</reference>
<dbReference type="OrthoDB" id="9783963at2"/>
<feature type="domain" description="NYN" evidence="2">
    <location>
        <begin position="4"/>
        <end position="138"/>
    </location>
</feature>
<proteinExistence type="predicted"/>
<evidence type="ECO:0000256" key="1">
    <source>
        <dbReference type="SAM" id="MobiDB-lite"/>
    </source>
</evidence>
<evidence type="ECO:0000313" key="5">
    <source>
        <dbReference type="Proteomes" id="UP000254065"/>
    </source>
</evidence>
<dbReference type="STRING" id="1122244.GCA_000426885_00753"/>
<feature type="region of interest" description="Disordered" evidence="1">
    <location>
        <begin position="147"/>
        <end position="188"/>
    </location>
</feature>
<protein>
    <submittedName>
        <fullName evidence="4">NYN domain</fullName>
    </submittedName>
</protein>
<dbReference type="CDD" id="cd10146">
    <property type="entry name" value="LabA_like_C"/>
    <property type="match status" value="1"/>
</dbReference>
<evidence type="ECO:0000259" key="2">
    <source>
        <dbReference type="Pfam" id="PF01936"/>
    </source>
</evidence>
<dbReference type="InterPro" id="IPR021139">
    <property type="entry name" value="NYN"/>
</dbReference>